<accession>A0A1I4BW78</accession>
<gene>
    <name evidence="2" type="ORF">SAMN04488004_101180</name>
</gene>
<feature type="signal peptide" evidence="1">
    <location>
        <begin position="1"/>
        <end position="24"/>
    </location>
</feature>
<dbReference type="RefSeq" id="WP_342713928.1">
    <property type="nucleotide sequence ID" value="NZ_FOTF01000001.1"/>
</dbReference>
<proteinExistence type="predicted"/>
<keyword evidence="1" id="KW-0732">Signal</keyword>
<sequence>MLKMVLNTAMGASLALACATAALAEDMAAPQGDVLLTVSGDIDVTNVGDTLQLDREQLAALGMTSFETTTIWSDGIQTYEGTSLAALAELLGLTEGKILATAINDYTVEIPVSDAVEGGPIIAVLMNGQEMSVRDKGPLWIVYPYDSNKDYRSEVVYSRSIWQLDRIEVIR</sequence>
<organism evidence="2 3">
    <name type="scientific">Loktanella salsilacus</name>
    <dbReference type="NCBI Taxonomy" id="195913"/>
    <lineage>
        <taxon>Bacteria</taxon>
        <taxon>Pseudomonadati</taxon>
        <taxon>Pseudomonadota</taxon>
        <taxon>Alphaproteobacteria</taxon>
        <taxon>Rhodobacterales</taxon>
        <taxon>Roseobacteraceae</taxon>
        <taxon>Loktanella</taxon>
    </lineage>
</organism>
<feature type="chain" id="PRO_5011612785" description="Oxidoreductase molybdopterin-binding domain-containing protein" evidence="1">
    <location>
        <begin position="25"/>
        <end position="171"/>
    </location>
</feature>
<evidence type="ECO:0000313" key="3">
    <source>
        <dbReference type="Proteomes" id="UP000199550"/>
    </source>
</evidence>
<dbReference type="InterPro" id="IPR036374">
    <property type="entry name" value="OxRdtase_Mopterin-bd_sf"/>
</dbReference>
<reference evidence="2 3" key="1">
    <citation type="submission" date="2016-10" db="EMBL/GenBank/DDBJ databases">
        <authorList>
            <person name="de Groot N.N."/>
        </authorList>
    </citation>
    <scope>NUCLEOTIDE SEQUENCE [LARGE SCALE GENOMIC DNA]</scope>
    <source>
        <strain evidence="2 3">DSM 16199</strain>
    </source>
</reference>
<name>A0A1I4BW78_9RHOB</name>
<dbReference type="Gene3D" id="3.90.420.10">
    <property type="entry name" value="Oxidoreductase, molybdopterin-binding domain"/>
    <property type="match status" value="1"/>
</dbReference>
<keyword evidence="3" id="KW-1185">Reference proteome</keyword>
<protein>
    <recommendedName>
        <fullName evidence="4">Oxidoreductase molybdopterin-binding domain-containing protein</fullName>
    </recommendedName>
</protein>
<evidence type="ECO:0000256" key="1">
    <source>
        <dbReference type="SAM" id="SignalP"/>
    </source>
</evidence>
<dbReference type="SUPFAM" id="SSF56524">
    <property type="entry name" value="Oxidoreductase molybdopterin-binding domain"/>
    <property type="match status" value="1"/>
</dbReference>
<dbReference type="STRING" id="195913.SAMN04488004_101180"/>
<dbReference type="Proteomes" id="UP000199550">
    <property type="component" value="Unassembled WGS sequence"/>
</dbReference>
<evidence type="ECO:0008006" key="4">
    <source>
        <dbReference type="Google" id="ProtNLM"/>
    </source>
</evidence>
<dbReference type="AlphaFoldDB" id="A0A1I4BW78"/>
<dbReference type="EMBL" id="FOTF01000001">
    <property type="protein sequence ID" value="SFK72417.1"/>
    <property type="molecule type" value="Genomic_DNA"/>
</dbReference>
<evidence type="ECO:0000313" key="2">
    <source>
        <dbReference type="EMBL" id="SFK72417.1"/>
    </source>
</evidence>
<dbReference type="PROSITE" id="PS51257">
    <property type="entry name" value="PROKAR_LIPOPROTEIN"/>
    <property type="match status" value="1"/>
</dbReference>